<gene>
    <name evidence="1" type="ORF">ABXR19_08175</name>
</gene>
<name>A0ABV2TJS1_9RHOO</name>
<dbReference type="RefSeq" id="WP_354600627.1">
    <property type="nucleotide sequence ID" value="NZ_JBEWZI010000007.1"/>
</dbReference>
<accession>A0ABV2TJS1</accession>
<evidence type="ECO:0000313" key="2">
    <source>
        <dbReference type="Proteomes" id="UP001549691"/>
    </source>
</evidence>
<dbReference type="EMBL" id="JBEWZI010000007">
    <property type="protein sequence ID" value="MET7014165.1"/>
    <property type="molecule type" value="Genomic_DNA"/>
</dbReference>
<evidence type="ECO:0000313" key="1">
    <source>
        <dbReference type="EMBL" id="MET7014165.1"/>
    </source>
</evidence>
<dbReference type="Proteomes" id="UP001549691">
    <property type="component" value="Unassembled WGS sequence"/>
</dbReference>
<comment type="caution">
    <text evidence="1">The sequence shown here is derived from an EMBL/GenBank/DDBJ whole genome shotgun (WGS) entry which is preliminary data.</text>
</comment>
<proteinExistence type="predicted"/>
<sequence length="165" mass="18743">MMRLELPSDKDLLAAVGELTLRHEHLDHILRMTVRALEGREIDEILNDRSLRSSASLRKGIKKQGQKFLGNGEDFSVLCSLLGRCELVSNERNEFVHSVWVEELDRDSARRYESGEWQALPKAVELHGLSERIRLLVQELIASRFDEGVLADVIKQAQIARASKA</sequence>
<evidence type="ECO:0008006" key="3">
    <source>
        <dbReference type="Google" id="ProtNLM"/>
    </source>
</evidence>
<reference evidence="1 2" key="1">
    <citation type="submission" date="2024-07" db="EMBL/GenBank/DDBJ databases">
        <title>Uliginosibacterium flavum JJ3220;KACC:17644.</title>
        <authorList>
            <person name="Kim M.K."/>
        </authorList>
    </citation>
    <scope>NUCLEOTIDE SEQUENCE [LARGE SCALE GENOMIC DNA]</scope>
    <source>
        <strain evidence="1 2">KACC:17644</strain>
    </source>
</reference>
<protein>
    <recommendedName>
        <fullName evidence="3">DUF3775 domain-containing protein</fullName>
    </recommendedName>
</protein>
<keyword evidence="2" id="KW-1185">Reference proteome</keyword>
<organism evidence="1 2">
    <name type="scientific">Uliginosibacterium flavum</name>
    <dbReference type="NCBI Taxonomy" id="1396831"/>
    <lineage>
        <taxon>Bacteria</taxon>
        <taxon>Pseudomonadati</taxon>
        <taxon>Pseudomonadota</taxon>
        <taxon>Betaproteobacteria</taxon>
        <taxon>Rhodocyclales</taxon>
        <taxon>Zoogloeaceae</taxon>
        <taxon>Uliginosibacterium</taxon>
    </lineage>
</organism>